<dbReference type="InterPro" id="IPR018714">
    <property type="entry name" value="DUF2237"/>
</dbReference>
<dbReference type="OrthoDB" id="9895809at2"/>
<sequence>MPEAENILAEPPETCSLKPRAGFTRCGNCETALQAIGSYTVCDRAVLKCHPEELS</sequence>
<gene>
    <name evidence="1" type="ORF">SAMN05421783_1465</name>
</gene>
<keyword evidence="2" id="KW-1185">Reference proteome</keyword>
<dbReference type="EMBL" id="FNNZ01000046">
    <property type="protein sequence ID" value="SDX63873.1"/>
    <property type="molecule type" value="Genomic_DNA"/>
</dbReference>
<evidence type="ECO:0000313" key="2">
    <source>
        <dbReference type="Proteomes" id="UP000198816"/>
    </source>
</evidence>
<name>A0A1H3DBP0_THIRO</name>
<dbReference type="AlphaFoldDB" id="A0A1H3DBP0"/>
<dbReference type="RefSeq" id="WP_139192027.1">
    <property type="nucleotide sequence ID" value="NZ_FNNZ01000046.1"/>
</dbReference>
<reference evidence="2" key="1">
    <citation type="submission" date="2016-10" db="EMBL/GenBank/DDBJ databases">
        <authorList>
            <person name="Varghese N."/>
            <person name="Submissions S."/>
        </authorList>
    </citation>
    <scope>NUCLEOTIDE SEQUENCE [LARGE SCALE GENOMIC DNA]</scope>
    <source>
        <strain evidence="2">DSM 217</strain>
    </source>
</reference>
<accession>A0A1H3DBP0</accession>
<dbReference type="Proteomes" id="UP000198816">
    <property type="component" value="Unassembled WGS sequence"/>
</dbReference>
<proteinExistence type="predicted"/>
<evidence type="ECO:0000313" key="1">
    <source>
        <dbReference type="EMBL" id="SDX63873.1"/>
    </source>
</evidence>
<dbReference type="STRING" id="1058.SAMN05421783_1465"/>
<organism evidence="1 2">
    <name type="scientific">Thiocapsa roseopersicina</name>
    <dbReference type="NCBI Taxonomy" id="1058"/>
    <lineage>
        <taxon>Bacteria</taxon>
        <taxon>Pseudomonadati</taxon>
        <taxon>Pseudomonadota</taxon>
        <taxon>Gammaproteobacteria</taxon>
        <taxon>Chromatiales</taxon>
        <taxon>Chromatiaceae</taxon>
        <taxon>Thiocapsa</taxon>
    </lineage>
</organism>
<protein>
    <submittedName>
        <fullName evidence="1">Uncharacterized protein</fullName>
    </submittedName>
</protein>
<dbReference type="Pfam" id="PF09996">
    <property type="entry name" value="DUF2237"/>
    <property type="match status" value="1"/>
</dbReference>